<dbReference type="Pfam" id="PF07730">
    <property type="entry name" value="HisKA_3"/>
    <property type="match status" value="1"/>
</dbReference>
<dbReference type="AlphaFoldDB" id="A0A0A6UHA7"/>
<keyword evidence="9" id="KW-0472">Membrane</keyword>
<evidence type="ECO:0000256" key="5">
    <source>
        <dbReference type="ARBA" id="ARBA00022741"/>
    </source>
</evidence>
<keyword evidence="6" id="KW-0418">Kinase</keyword>
<dbReference type="OrthoDB" id="227596at2"/>
<feature type="transmembrane region" description="Helical" evidence="9">
    <location>
        <begin position="12"/>
        <end position="29"/>
    </location>
</feature>
<dbReference type="PANTHER" id="PTHR24421">
    <property type="entry name" value="NITRATE/NITRITE SENSOR PROTEIN NARX-RELATED"/>
    <property type="match status" value="1"/>
</dbReference>
<dbReference type="Gene3D" id="1.20.5.1930">
    <property type="match status" value="1"/>
</dbReference>
<dbReference type="EC" id="2.7.13.3" evidence="2"/>
<feature type="transmembrane region" description="Helical" evidence="9">
    <location>
        <begin position="141"/>
        <end position="162"/>
    </location>
</feature>
<dbReference type="SUPFAM" id="SSF55874">
    <property type="entry name" value="ATPase domain of HSP90 chaperone/DNA topoisomerase II/histidine kinase"/>
    <property type="match status" value="1"/>
</dbReference>
<accession>A0A0A6UHA7</accession>
<feature type="transmembrane region" description="Helical" evidence="9">
    <location>
        <begin position="110"/>
        <end position="129"/>
    </location>
</feature>
<dbReference type="STRING" id="1869.MB27_26555"/>
<dbReference type="GO" id="GO:0046983">
    <property type="term" value="F:protein dimerization activity"/>
    <property type="evidence" value="ECO:0007669"/>
    <property type="project" value="InterPro"/>
</dbReference>
<evidence type="ECO:0000259" key="10">
    <source>
        <dbReference type="Pfam" id="PF02518"/>
    </source>
</evidence>
<dbReference type="Proteomes" id="UP000054537">
    <property type="component" value="Unassembled WGS sequence"/>
</dbReference>
<evidence type="ECO:0000256" key="4">
    <source>
        <dbReference type="ARBA" id="ARBA00022679"/>
    </source>
</evidence>
<feature type="domain" description="Histidine kinase/HSP90-like ATPase" evidence="10">
    <location>
        <begin position="299"/>
        <end position="387"/>
    </location>
</feature>
<evidence type="ECO:0000259" key="11">
    <source>
        <dbReference type="Pfam" id="PF07730"/>
    </source>
</evidence>
<gene>
    <name evidence="12" type="ORF">MB27_26555</name>
</gene>
<dbReference type="InterPro" id="IPR011712">
    <property type="entry name" value="Sig_transdc_His_kin_sub3_dim/P"/>
</dbReference>
<keyword evidence="9" id="KW-1133">Transmembrane helix</keyword>
<evidence type="ECO:0000256" key="8">
    <source>
        <dbReference type="ARBA" id="ARBA00023012"/>
    </source>
</evidence>
<organism evidence="12 13">
    <name type="scientific">Actinoplanes utahensis</name>
    <dbReference type="NCBI Taxonomy" id="1869"/>
    <lineage>
        <taxon>Bacteria</taxon>
        <taxon>Bacillati</taxon>
        <taxon>Actinomycetota</taxon>
        <taxon>Actinomycetes</taxon>
        <taxon>Micromonosporales</taxon>
        <taxon>Micromonosporaceae</taxon>
        <taxon>Actinoplanes</taxon>
    </lineage>
</organism>
<feature type="transmembrane region" description="Helical" evidence="9">
    <location>
        <begin position="83"/>
        <end position="103"/>
    </location>
</feature>
<keyword evidence="8" id="KW-0902">Two-component regulatory system</keyword>
<sequence length="393" mass="41950">MGNKTLAVWRDRNAWGVVLALLVLSPVVLAPPVGWVVAVPAAVATAVAFFRWPVRGVSLSTAVAATAGMSLTIDVIYPGPHGLALFWLPFEMLALVVSTGLVIRLAPHRRVFWVGGLVVVAALLLPLRFTARMDRSVLNGSILMVMLALFPVALAVGVGLYLRGQDRRRRLAVREAQRTQRLRLAGDLHDFVAHEVTGIVLEAQAGQLGPADADRVRDMFAQIEAAGLRALETMDQTVRTLRGPGGDGDEIAAPARVHRLADLGSLTERFSSGVAMTAVLDLPAELTGVLDPEREATSYAVVLEALTNVRRHAPRATEVQVRVRSLPGPEIEVSVADNGRSGGGLLRRRTGGGTGLAGLAERVRALGGRLDTGRTEQGWQVRCVFPMGPPGRS</sequence>
<evidence type="ECO:0000256" key="6">
    <source>
        <dbReference type="ARBA" id="ARBA00022777"/>
    </source>
</evidence>
<comment type="catalytic activity">
    <reaction evidence="1">
        <text>ATP + protein L-histidine = ADP + protein N-phospho-L-histidine.</text>
        <dbReference type="EC" id="2.7.13.3"/>
    </reaction>
</comment>
<dbReference type="eggNOG" id="COG4585">
    <property type="taxonomic scope" value="Bacteria"/>
</dbReference>
<dbReference type="Gene3D" id="3.30.565.10">
    <property type="entry name" value="Histidine kinase-like ATPase, C-terminal domain"/>
    <property type="match status" value="1"/>
</dbReference>
<keyword evidence="3" id="KW-0597">Phosphoprotein</keyword>
<protein>
    <recommendedName>
        <fullName evidence="2">histidine kinase</fullName>
        <ecNumber evidence="2">2.7.13.3</ecNumber>
    </recommendedName>
</protein>
<keyword evidence="7" id="KW-0067">ATP-binding</keyword>
<keyword evidence="9" id="KW-0812">Transmembrane</keyword>
<comment type="caution">
    <text evidence="12">The sequence shown here is derived from an EMBL/GenBank/DDBJ whole genome shotgun (WGS) entry which is preliminary data.</text>
</comment>
<dbReference type="PANTHER" id="PTHR24421:SF10">
    <property type="entry name" value="NITRATE_NITRITE SENSOR PROTEIN NARQ"/>
    <property type="match status" value="1"/>
</dbReference>
<evidence type="ECO:0000313" key="13">
    <source>
        <dbReference type="Proteomes" id="UP000054537"/>
    </source>
</evidence>
<evidence type="ECO:0000313" key="12">
    <source>
        <dbReference type="EMBL" id="KHD74796.1"/>
    </source>
</evidence>
<dbReference type="InterPro" id="IPR036890">
    <property type="entry name" value="HATPase_C_sf"/>
</dbReference>
<keyword evidence="4" id="KW-0808">Transferase</keyword>
<dbReference type="RefSeq" id="WP_043528771.1">
    <property type="nucleotide sequence ID" value="NZ_BAABKU010000041.1"/>
</dbReference>
<dbReference type="GO" id="GO:0005524">
    <property type="term" value="F:ATP binding"/>
    <property type="evidence" value="ECO:0007669"/>
    <property type="project" value="UniProtKB-KW"/>
</dbReference>
<evidence type="ECO:0000256" key="7">
    <source>
        <dbReference type="ARBA" id="ARBA00022840"/>
    </source>
</evidence>
<dbReference type="InterPro" id="IPR003594">
    <property type="entry name" value="HATPase_dom"/>
</dbReference>
<feature type="transmembrane region" description="Helical" evidence="9">
    <location>
        <begin position="59"/>
        <end position="77"/>
    </location>
</feature>
<evidence type="ECO:0000256" key="9">
    <source>
        <dbReference type="SAM" id="Phobius"/>
    </source>
</evidence>
<dbReference type="EMBL" id="JRTT01000036">
    <property type="protein sequence ID" value="KHD74796.1"/>
    <property type="molecule type" value="Genomic_DNA"/>
</dbReference>
<evidence type="ECO:0000256" key="1">
    <source>
        <dbReference type="ARBA" id="ARBA00000085"/>
    </source>
</evidence>
<keyword evidence="5" id="KW-0547">Nucleotide-binding</keyword>
<feature type="domain" description="Signal transduction histidine kinase subgroup 3 dimerisation and phosphoacceptor" evidence="11">
    <location>
        <begin position="181"/>
        <end position="245"/>
    </location>
</feature>
<dbReference type="InterPro" id="IPR050482">
    <property type="entry name" value="Sensor_HK_TwoCompSys"/>
</dbReference>
<keyword evidence="13" id="KW-1185">Reference proteome</keyword>
<dbReference type="GO" id="GO:0000155">
    <property type="term" value="F:phosphorelay sensor kinase activity"/>
    <property type="evidence" value="ECO:0007669"/>
    <property type="project" value="InterPro"/>
</dbReference>
<evidence type="ECO:0000256" key="3">
    <source>
        <dbReference type="ARBA" id="ARBA00022553"/>
    </source>
</evidence>
<dbReference type="Pfam" id="PF02518">
    <property type="entry name" value="HATPase_c"/>
    <property type="match status" value="1"/>
</dbReference>
<reference evidence="12 13" key="1">
    <citation type="submission" date="2014-10" db="EMBL/GenBank/DDBJ databases">
        <title>Draft genome sequence of Actinoplanes utahensis NRRL 12052.</title>
        <authorList>
            <person name="Velasco-Bucheli B."/>
            <person name="del Cerro C."/>
            <person name="Hormigo D."/>
            <person name="Garcia J.L."/>
            <person name="Acebal C."/>
            <person name="Arroyo M."/>
            <person name="de la Mata I."/>
        </authorList>
    </citation>
    <scope>NUCLEOTIDE SEQUENCE [LARGE SCALE GENOMIC DNA]</scope>
    <source>
        <strain evidence="12 13">NRRL 12052</strain>
    </source>
</reference>
<evidence type="ECO:0000256" key="2">
    <source>
        <dbReference type="ARBA" id="ARBA00012438"/>
    </source>
</evidence>
<proteinExistence type="predicted"/>
<name>A0A0A6UHA7_ACTUT</name>
<dbReference type="GO" id="GO:0016020">
    <property type="term" value="C:membrane"/>
    <property type="evidence" value="ECO:0007669"/>
    <property type="project" value="InterPro"/>
</dbReference>